<dbReference type="PRINTS" id="PR00783">
    <property type="entry name" value="MINTRINSICP"/>
</dbReference>
<dbReference type="PANTHER" id="PTHR21191:SF7">
    <property type="entry name" value="AQUAPORIN-11"/>
    <property type="match status" value="1"/>
</dbReference>
<dbReference type="InterPro" id="IPR023271">
    <property type="entry name" value="Aquaporin-like"/>
</dbReference>
<keyword evidence="4 6" id="KW-0472">Membrane</keyword>
<feature type="transmembrane region" description="Helical" evidence="6">
    <location>
        <begin position="48"/>
        <end position="69"/>
    </location>
</feature>
<sequence length="257" mass="27569">TMSDLRVSVAVLSGVVLLSGACRRAAARFGVARSFLLKLLADAARLGQWTELGLCFAVTTIHLLTLRGADCNPGGTLEKVFRGTRSVRAASLLIAGQFAAAVAAQQFAASVWSLGLSDLHARHRRFGFRCFDPLGGSVTEAAAAELACAFVFQAALMHVSDLKEQLRVPLVAATVTALVYAGGGTSGAIYNPVLAFSVIFPCGGHTHLEYCFIYWLGPLLGGHMYLLVSHQIPSNLFLPPIFLKTYPILEKYKNEQE</sequence>
<dbReference type="PANTHER" id="PTHR21191">
    <property type="entry name" value="AQUAPORIN"/>
    <property type="match status" value="1"/>
</dbReference>
<reference evidence="7" key="2">
    <citation type="submission" date="2025-08" db="UniProtKB">
        <authorList>
            <consortium name="Ensembl"/>
        </authorList>
    </citation>
    <scope>IDENTIFICATION</scope>
</reference>
<dbReference type="InterPro" id="IPR000425">
    <property type="entry name" value="MIP"/>
</dbReference>
<dbReference type="InterPro" id="IPR051883">
    <property type="entry name" value="AQP11/12_channel"/>
</dbReference>
<dbReference type="Ensembl" id="ENSTRUT00000050959.2">
    <property type="protein sequence ID" value="ENSTRUP00000053479.2"/>
    <property type="gene ID" value="ENSTRUG00000010002.3"/>
</dbReference>
<dbReference type="SUPFAM" id="SSF81338">
    <property type="entry name" value="Aquaporin-like"/>
    <property type="match status" value="1"/>
</dbReference>
<comment type="similarity">
    <text evidence="5">Belongs to the MIP/aquaporin (TC 1.A.8) family.</text>
</comment>
<dbReference type="Pfam" id="PF00230">
    <property type="entry name" value="MIP"/>
    <property type="match status" value="1"/>
</dbReference>
<feature type="transmembrane region" description="Helical" evidence="6">
    <location>
        <begin position="210"/>
        <end position="228"/>
    </location>
</feature>
<organism evidence="7 8">
    <name type="scientific">Takifugu rubripes</name>
    <name type="common">Japanese pufferfish</name>
    <name type="synonym">Fugu rubripes</name>
    <dbReference type="NCBI Taxonomy" id="31033"/>
    <lineage>
        <taxon>Eukaryota</taxon>
        <taxon>Metazoa</taxon>
        <taxon>Chordata</taxon>
        <taxon>Craniata</taxon>
        <taxon>Vertebrata</taxon>
        <taxon>Euteleostomi</taxon>
        <taxon>Actinopterygii</taxon>
        <taxon>Neopterygii</taxon>
        <taxon>Teleostei</taxon>
        <taxon>Neoteleostei</taxon>
        <taxon>Acanthomorphata</taxon>
        <taxon>Eupercaria</taxon>
        <taxon>Tetraodontiformes</taxon>
        <taxon>Tetradontoidea</taxon>
        <taxon>Tetraodontidae</taxon>
        <taxon>Takifugu</taxon>
    </lineage>
</organism>
<evidence type="ECO:0000256" key="3">
    <source>
        <dbReference type="ARBA" id="ARBA00022989"/>
    </source>
</evidence>
<dbReference type="GeneTree" id="ENSGT00530000063816"/>
<keyword evidence="5" id="KW-0813">Transport</keyword>
<dbReference type="Proteomes" id="UP000005226">
    <property type="component" value="Chromosome 15"/>
</dbReference>
<evidence type="ECO:0000313" key="8">
    <source>
        <dbReference type="Proteomes" id="UP000005226"/>
    </source>
</evidence>
<protein>
    <submittedName>
        <fullName evidence="7">Aquaporin 11</fullName>
    </submittedName>
</protein>
<evidence type="ECO:0000256" key="1">
    <source>
        <dbReference type="ARBA" id="ARBA00004141"/>
    </source>
</evidence>
<reference evidence="7 8" key="1">
    <citation type="journal article" date="2011" name="Genome Biol. Evol.">
        <title>Integration of the genetic map and genome assembly of fugu facilitates insights into distinct features of genome evolution in teleosts and mammals.</title>
        <authorList>
            <person name="Kai W."/>
            <person name="Kikuchi K."/>
            <person name="Tohari S."/>
            <person name="Chew A.K."/>
            <person name="Tay A."/>
            <person name="Fujiwara A."/>
            <person name="Hosoya S."/>
            <person name="Suetake H."/>
            <person name="Naruse K."/>
            <person name="Brenner S."/>
            <person name="Suzuki Y."/>
            <person name="Venkatesh B."/>
        </authorList>
    </citation>
    <scope>NUCLEOTIDE SEQUENCE [LARGE SCALE GENOMIC DNA]</scope>
</reference>
<dbReference type="GO" id="GO:0015267">
    <property type="term" value="F:channel activity"/>
    <property type="evidence" value="ECO:0007669"/>
    <property type="project" value="InterPro"/>
</dbReference>
<evidence type="ECO:0000256" key="4">
    <source>
        <dbReference type="ARBA" id="ARBA00023136"/>
    </source>
</evidence>
<dbReference type="InParanoid" id="A0A3B5KDK9"/>
<keyword evidence="8" id="KW-1185">Reference proteome</keyword>
<reference evidence="7" key="3">
    <citation type="submission" date="2025-09" db="UniProtKB">
        <authorList>
            <consortium name="Ensembl"/>
        </authorList>
    </citation>
    <scope>IDENTIFICATION</scope>
</reference>
<dbReference type="GO" id="GO:0016020">
    <property type="term" value="C:membrane"/>
    <property type="evidence" value="ECO:0007669"/>
    <property type="project" value="UniProtKB-SubCell"/>
</dbReference>
<accession>A0A3B5KDK9</accession>
<dbReference type="AlphaFoldDB" id="A0A3B5KDK9"/>
<evidence type="ECO:0000313" key="7">
    <source>
        <dbReference type="Ensembl" id="ENSTRUP00000053479.2"/>
    </source>
</evidence>
<feature type="transmembrane region" description="Helical" evidence="6">
    <location>
        <begin position="90"/>
        <end position="114"/>
    </location>
</feature>
<evidence type="ECO:0000256" key="5">
    <source>
        <dbReference type="RuleBase" id="RU000477"/>
    </source>
</evidence>
<evidence type="ECO:0000256" key="6">
    <source>
        <dbReference type="SAM" id="Phobius"/>
    </source>
</evidence>
<evidence type="ECO:0000256" key="2">
    <source>
        <dbReference type="ARBA" id="ARBA00022692"/>
    </source>
</evidence>
<comment type="subcellular location">
    <subcellularLocation>
        <location evidence="1">Membrane</location>
        <topology evidence="1">Multi-pass membrane protein</topology>
    </subcellularLocation>
</comment>
<name>A0A3B5KDK9_TAKRU</name>
<keyword evidence="2 5" id="KW-0812">Transmembrane</keyword>
<dbReference type="GO" id="GO:0005737">
    <property type="term" value="C:cytoplasm"/>
    <property type="evidence" value="ECO:0007669"/>
    <property type="project" value="TreeGrafter"/>
</dbReference>
<dbReference type="Gene3D" id="1.20.1080.10">
    <property type="entry name" value="Glycerol uptake facilitator protein"/>
    <property type="match status" value="1"/>
</dbReference>
<proteinExistence type="inferred from homology"/>
<keyword evidence="3 6" id="KW-1133">Transmembrane helix</keyword>
<feature type="transmembrane region" description="Helical" evidence="6">
    <location>
        <begin position="168"/>
        <end position="190"/>
    </location>
</feature>
<dbReference type="OMA" id="QRFGFRC"/>